<dbReference type="AlphaFoldDB" id="A0A1D8AXP4"/>
<evidence type="ECO:0000313" key="2">
    <source>
        <dbReference type="Proteomes" id="UP000095228"/>
    </source>
</evidence>
<proteinExistence type="predicted"/>
<gene>
    <name evidence="1" type="ORF">Verru16b_02754</name>
</gene>
<dbReference type="RefSeq" id="WP_069962793.1">
    <property type="nucleotide sequence ID" value="NZ_CP016094.1"/>
</dbReference>
<organism evidence="1 2">
    <name type="scientific">Lacunisphaera limnophila</name>
    <dbReference type="NCBI Taxonomy" id="1838286"/>
    <lineage>
        <taxon>Bacteria</taxon>
        <taxon>Pseudomonadati</taxon>
        <taxon>Verrucomicrobiota</taxon>
        <taxon>Opitutia</taxon>
        <taxon>Opitutales</taxon>
        <taxon>Opitutaceae</taxon>
        <taxon>Lacunisphaera</taxon>
    </lineage>
</organism>
<dbReference type="Proteomes" id="UP000095228">
    <property type="component" value="Chromosome"/>
</dbReference>
<sequence length="123" mass="13016">MFPISAIFTIPNPVPGISVSNGNVIVRGNAPVNLVFQIANTAFVFIGAAFDSEAPDTDVGAFEFPVITINRSPASNLPPNCLSVVDANRQQDKGKSYSYVLLVQNTATGEIGLIDPAIRNDPI</sequence>
<accession>A0A1D8AXP4</accession>
<dbReference type="EMBL" id="CP016094">
    <property type="protein sequence ID" value="AOS45669.1"/>
    <property type="molecule type" value="Genomic_DNA"/>
</dbReference>
<name>A0A1D8AXP4_9BACT</name>
<dbReference type="STRING" id="1838286.Verru16b_02754"/>
<evidence type="ECO:0000313" key="1">
    <source>
        <dbReference type="EMBL" id="AOS45669.1"/>
    </source>
</evidence>
<reference evidence="1 2" key="1">
    <citation type="submission" date="2016-06" db="EMBL/GenBank/DDBJ databases">
        <title>Three novel species with peptidoglycan cell walls form the new genus Lacunisphaera gen. nov. in the family Opitutaceae of the verrucomicrobial subdivision 4.</title>
        <authorList>
            <person name="Rast P."/>
            <person name="Gloeckner I."/>
            <person name="Jogler M."/>
            <person name="Boedeker C."/>
            <person name="Jeske O."/>
            <person name="Wiegand S."/>
            <person name="Reinhardt R."/>
            <person name="Schumann P."/>
            <person name="Rohde M."/>
            <person name="Spring S."/>
            <person name="Gloeckner F.O."/>
            <person name="Jogler C."/>
        </authorList>
    </citation>
    <scope>NUCLEOTIDE SEQUENCE [LARGE SCALE GENOMIC DNA]</scope>
    <source>
        <strain evidence="1 2">IG16b</strain>
    </source>
</reference>
<dbReference type="OrthoDB" id="9857440at2"/>
<dbReference type="KEGG" id="obg:Verru16b_02754"/>
<protein>
    <submittedName>
        <fullName evidence="1">Uncharacterized protein</fullName>
    </submittedName>
</protein>
<keyword evidence="2" id="KW-1185">Reference proteome</keyword>